<dbReference type="CDD" id="cd00377">
    <property type="entry name" value="ICL_PEPM"/>
    <property type="match status" value="1"/>
</dbReference>
<accession>A0A494TIE0</accession>
<sequence>MIRTSTKLRNLLGQGLVVAPGCFDPLSARLAQLAGFDAAYLTGLGVEASQLGAPDLGLLSMSELVSHAARMTAAVEIPIIADIDTGFGGVLNIQRTIREMERAGVAGIHLEDQSLPKRCPLLAGRKIVSRTEALDRLKAALDARTDQDFLIIARSDADTISFDELVERCNLYLEAGADMVMPITISIEGQSYFSLSPGDQMSWIRQLCRSINGPIIGMGASPPIGYTAADMGEAGYALIMSSASALSAAANAMAALFREMKLTGTDAGFFAANPGPYHDPLELMRAVRLDEYLLAEQKYTPPTADPSTSGSILLDSHSNSQIFGKT</sequence>
<evidence type="ECO:0000256" key="1">
    <source>
        <dbReference type="SAM" id="MobiDB-lite"/>
    </source>
</evidence>
<dbReference type="SUPFAM" id="SSF51621">
    <property type="entry name" value="Phosphoenolpyruvate/pyruvate domain"/>
    <property type="match status" value="1"/>
</dbReference>
<dbReference type="OrthoDB" id="9771433at2"/>
<evidence type="ECO:0000313" key="3">
    <source>
        <dbReference type="Proteomes" id="UP000276254"/>
    </source>
</evidence>
<feature type="region of interest" description="Disordered" evidence="1">
    <location>
        <begin position="300"/>
        <end position="326"/>
    </location>
</feature>
<gene>
    <name evidence="2" type="ORF">D3Y57_02355</name>
</gene>
<proteinExistence type="predicted"/>
<dbReference type="Proteomes" id="UP000276254">
    <property type="component" value="Plasmid unnamed1"/>
</dbReference>
<reference evidence="2 3" key="1">
    <citation type="submission" date="2018-09" db="EMBL/GenBank/DDBJ databases">
        <title>Sphingomonas peninsula sp. nov., isolated from fildes peninsula, Antarctic soil.</title>
        <authorList>
            <person name="Yingchao G."/>
        </authorList>
    </citation>
    <scope>NUCLEOTIDE SEQUENCE [LARGE SCALE GENOMIC DNA]</scope>
    <source>
        <strain evidence="2 3">YZ-8</strain>
        <plasmid evidence="2 3">unnamed1</plasmid>
    </source>
</reference>
<dbReference type="Gene3D" id="3.20.20.60">
    <property type="entry name" value="Phosphoenolpyruvate-binding domains"/>
    <property type="match status" value="1"/>
</dbReference>
<geneLocation type="plasmid" evidence="2">
    <name>unnamed1</name>
</geneLocation>
<keyword evidence="2" id="KW-0456">Lyase</keyword>
<dbReference type="InterPro" id="IPR015813">
    <property type="entry name" value="Pyrv/PenolPyrv_kinase-like_dom"/>
</dbReference>
<dbReference type="InterPro" id="IPR040442">
    <property type="entry name" value="Pyrv_kinase-like_dom_sf"/>
</dbReference>
<dbReference type="EMBL" id="CP032828">
    <property type="protein sequence ID" value="AYJ84925.1"/>
    <property type="molecule type" value="Genomic_DNA"/>
</dbReference>
<protein>
    <submittedName>
        <fullName evidence="2">2,3-dimethylmalate lyase</fullName>
    </submittedName>
</protein>
<dbReference type="AlphaFoldDB" id="A0A494TIE0"/>
<dbReference type="PANTHER" id="PTHR42905:SF5">
    <property type="entry name" value="CARBOXYVINYL-CARBOXYPHOSPHONATE PHOSPHORYLMUTASE, CHLOROPLASTIC"/>
    <property type="match status" value="1"/>
</dbReference>
<feature type="compositionally biased region" description="Polar residues" evidence="1">
    <location>
        <begin position="305"/>
        <end position="326"/>
    </location>
</feature>
<dbReference type="InterPro" id="IPR039556">
    <property type="entry name" value="ICL/PEPM"/>
</dbReference>
<keyword evidence="3" id="KW-1185">Reference proteome</keyword>
<keyword evidence="2" id="KW-0614">Plasmid</keyword>
<dbReference type="PANTHER" id="PTHR42905">
    <property type="entry name" value="PHOSPHOENOLPYRUVATE CARBOXYLASE"/>
    <property type="match status" value="1"/>
</dbReference>
<evidence type="ECO:0000313" key="2">
    <source>
        <dbReference type="EMBL" id="AYJ84925.1"/>
    </source>
</evidence>
<dbReference type="KEGG" id="spha:D3Y57_02355"/>
<dbReference type="RefSeq" id="WP_121150995.1">
    <property type="nucleotide sequence ID" value="NZ_CP032828.1"/>
</dbReference>
<dbReference type="Pfam" id="PF13714">
    <property type="entry name" value="PEP_mutase"/>
    <property type="match status" value="1"/>
</dbReference>
<name>A0A494TIE0_SPHPE</name>
<organism evidence="2 3">
    <name type="scientific">Sphingomonas paeninsulae</name>
    <dbReference type="NCBI Taxonomy" id="2319844"/>
    <lineage>
        <taxon>Bacteria</taxon>
        <taxon>Pseudomonadati</taxon>
        <taxon>Pseudomonadota</taxon>
        <taxon>Alphaproteobacteria</taxon>
        <taxon>Sphingomonadales</taxon>
        <taxon>Sphingomonadaceae</taxon>
        <taxon>Sphingomonas</taxon>
    </lineage>
</organism>
<dbReference type="GO" id="GO:0016833">
    <property type="term" value="F:oxo-acid-lyase activity"/>
    <property type="evidence" value="ECO:0007669"/>
    <property type="project" value="UniProtKB-ARBA"/>
</dbReference>